<proteinExistence type="predicted"/>
<name>A0A2H3JAP6_WOLCO</name>
<dbReference type="EMBL" id="KB467987">
    <property type="protein sequence ID" value="PCH39342.1"/>
    <property type="molecule type" value="Genomic_DNA"/>
</dbReference>
<protein>
    <submittedName>
        <fullName evidence="3">Uncharacterized protein</fullName>
    </submittedName>
</protein>
<feature type="signal peptide" evidence="2">
    <location>
        <begin position="1"/>
        <end position="19"/>
    </location>
</feature>
<evidence type="ECO:0000313" key="4">
    <source>
        <dbReference type="Proteomes" id="UP000218811"/>
    </source>
</evidence>
<keyword evidence="1" id="KW-0812">Transmembrane</keyword>
<dbReference type="OMA" id="DEQCAPP"/>
<keyword evidence="1" id="KW-0472">Membrane</keyword>
<gene>
    <name evidence="3" type="ORF">WOLCODRAFT_29486</name>
</gene>
<keyword evidence="1" id="KW-1133">Transmembrane helix</keyword>
<dbReference type="OrthoDB" id="195231at2759"/>
<dbReference type="Proteomes" id="UP000218811">
    <property type="component" value="Unassembled WGS sequence"/>
</dbReference>
<evidence type="ECO:0000256" key="2">
    <source>
        <dbReference type="SAM" id="SignalP"/>
    </source>
</evidence>
<accession>A0A2H3JAP6</accession>
<keyword evidence="4" id="KW-1185">Reference proteome</keyword>
<feature type="transmembrane region" description="Helical" evidence="1">
    <location>
        <begin position="236"/>
        <end position="260"/>
    </location>
</feature>
<feature type="chain" id="PRO_5013736219" evidence="2">
    <location>
        <begin position="20"/>
        <end position="301"/>
    </location>
</feature>
<dbReference type="STRING" id="742152.A0A2H3JAP6"/>
<dbReference type="AlphaFoldDB" id="A0A2H3JAP6"/>
<reference evidence="3 4" key="1">
    <citation type="journal article" date="2012" name="Science">
        <title>The Paleozoic origin of enzymatic lignin decomposition reconstructed from 31 fungal genomes.</title>
        <authorList>
            <person name="Floudas D."/>
            <person name="Binder M."/>
            <person name="Riley R."/>
            <person name="Barry K."/>
            <person name="Blanchette R.A."/>
            <person name="Henrissat B."/>
            <person name="Martinez A.T."/>
            <person name="Otillar R."/>
            <person name="Spatafora J.W."/>
            <person name="Yadav J.S."/>
            <person name="Aerts A."/>
            <person name="Benoit I."/>
            <person name="Boyd A."/>
            <person name="Carlson A."/>
            <person name="Copeland A."/>
            <person name="Coutinho P.M."/>
            <person name="de Vries R.P."/>
            <person name="Ferreira P."/>
            <person name="Findley K."/>
            <person name="Foster B."/>
            <person name="Gaskell J."/>
            <person name="Glotzer D."/>
            <person name="Gorecki P."/>
            <person name="Heitman J."/>
            <person name="Hesse C."/>
            <person name="Hori C."/>
            <person name="Igarashi K."/>
            <person name="Jurgens J.A."/>
            <person name="Kallen N."/>
            <person name="Kersten P."/>
            <person name="Kohler A."/>
            <person name="Kuees U."/>
            <person name="Kumar T.K.A."/>
            <person name="Kuo A."/>
            <person name="LaButti K."/>
            <person name="Larrondo L.F."/>
            <person name="Lindquist E."/>
            <person name="Ling A."/>
            <person name="Lombard V."/>
            <person name="Lucas S."/>
            <person name="Lundell T."/>
            <person name="Martin R."/>
            <person name="McLaughlin D.J."/>
            <person name="Morgenstern I."/>
            <person name="Morin E."/>
            <person name="Murat C."/>
            <person name="Nagy L.G."/>
            <person name="Nolan M."/>
            <person name="Ohm R.A."/>
            <person name="Patyshakuliyeva A."/>
            <person name="Rokas A."/>
            <person name="Ruiz-Duenas F.J."/>
            <person name="Sabat G."/>
            <person name="Salamov A."/>
            <person name="Samejima M."/>
            <person name="Schmutz J."/>
            <person name="Slot J.C."/>
            <person name="St John F."/>
            <person name="Stenlid J."/>
            <person name="Sun H."/>
            <person name="Sun S."/>
            <person name="Syed K."/>
            <person name="Tsang A."/>
            <person name="Wiebenga A."/>
            <person name="Young D."/>
            <person name="Pisabarro A."/>
            <person name="Eastwood D.C."/>
            <person name="Martin F."/>
            <person name="Cullen D."/>
            <person name="Grigoriev I.V."/>
            <person name="Hibbett D.S."/>
        </authorList>
    </citation>
    <scope>NUCLEOTIDE SEQUENCE [LARGE SCALE GENOMIC DNA]</scope>
    <source>
        <strain evidence="3 4">MD-104</strain>
    </source>
</reference>
<evidence type="ECO:0000313" key="3">
    <source>
        <dbReference type="EMBL" id="PCH39342.1"/>
    </source>
</evidence>
<organism evidence="3 4">
    <name type="scientific">Wolfiporia cocos (strain MD-104)</name>
    <name type="common">Brown rot fungus</name>
    <dbReference type="NCBI Taxonomy" id="742152"/>
    <lineage>
        <taxon>Eukaryota</taxon>
        <taxon>Fungi</taxon>
        <taxon>Dikarya</taxon>
        <taxon>Basidiomycota</taxon>
        <taxon>Agaricomycotina</taxon>
        <taxon>Agaricomycetes</taxon>
        <taxon>Polyporales</taxon>
        <taxon>Phaeolaceae</taxon>
        <taxon>Wolfiporia</taxon>
    </lineage>
</organism>
<evidence type="ECO:0000256" key="1">
    <source>
        <dbReference type="SAM" id="Phobius"/>
    </source>
</evidence>
<sequence length="301" mass="32885">MHGALLLAVSFSFLAQNIALCGEVTQGGSCSTADDHIDPASHKFLSDCDDTTFCSPSSAGSSNGTCQPRTCRRDEFPFGYNKSPSLPPLCSRGSFCPDEGSGCKPLLAPGQACQLNRDDQCAPPPDWHELASNQNFNGSLCLRSTCTYANASLGQTCIVDDVTYIDIGPTGQQYSNTITRDNCQTPKLYCDRSSTQCIPTKALGEVCDADRECQTYSCGTSGTCASPPSMPFHVSAWQFVVTAFSVVAAMATIIMMLVILHKRLRLQRYREIREYYEEQMRLRRSMAALHAAAAERYEDVK</sequence>
<keyword evidence="2" id="KW-0732">Signal</keyword>